<organism evidence="1 4">
    <name type="scientific">Streptomyces radicis</name>
    <dbReference type="NCBI Taxonomy" id="1750517"/>
    <lineage>
        <taxon>Bacteria</taxon>
        <taxon>Bacillati</taxon>
        <taxon>Actinomycetota</taxon>
        <taxon>Actinomycetes</taxon>
        <taxon>Kitasatosporales</taxon>
        <taxon>Streptomycetaceae</taxon>
        <taxon>Streptomyces</taxon>
    </lineage>
</organism>
<dbReference type="EMBL" id="RBDY01000001">
    <property type="protein sequence ID" value="RKN27686.1"/>
    <property type="molecule type" value="Genomic_DNA"/>
</dbReference>
<dbReference type="RefSeq" id="WP_120695044.1">
    <property type="nucleotide sequence ID" value="NZ_RBDX01000001.1"/>
</dbReference>
<reference evidence="3 4" key="1">
    <citation type="submission" date="2018-09" db="EMBL/GenBank/DDBJ databases">
        <title>Streptomyces sp. nov. DS1-2, an endophytic actinomycete isolated from roots of Dendrobium scabrilingue.</title>
        <authorList>
            <person name="Kuncharoen N."/>
            <person name="Kudo T."/>
            <person name="Ohkuma M."/>
            <person name="Yuki M."/>
            <person name="Tanasupawat S."/>
        </authorList>
    </citation>
    <scope>NUCLEOTIDE SEQUENCE [LARGE SCALE GENOMIC DNA]</scope>
    <source>
        <strain evidence="1 4">AZ1-7</strain>
        <strain evidence="2 3">DS1-2</strain>
    </source>
</reference>
<gene>
    <name evidence="2" type="ORF">D7318_02000</name>
    <name evidence="1" type="ORF">D7319_00895</name>
</gene>
<keyword evidence="3" id="KW-1185">Reference proteome</keyword>
<dbReference type="AlphaFoldDB" id="A0A3A9WHP8"/>
<name>A0A3A9WHP8_9ACTN</name>
<dbReference type="EMBL" id="RBDX01000001">
    <property type="protein sequence ID" value="RKN12548.1"/>
    <property type="molecule type" value="Genomic_DNA"/>
</dbReference>
<evidence type="ECO:0000313" key="3">
    <source>
        <dbReference type="Proteomes" id="UP000268652"/>
    </source>
</evidence>
<evidence type="ECO:0000313" key="2">
    <source>
        <dbReference type="EMBL" id="RKN27686.1"/>
    </source>
</evidence>
<comment type="caution">
    <text evidence="1">The sequence shown here is derived from an EMBL/GenBank/DDBJ whole genome shotgun (WGS) entry which is preliminary data.</text>
</comment>
<accession>A0A3A9WHP8</accession>
<sequence>MPLFIPTAPAAATRSVRTALHSPTVRSPHPLRLERGDLDPVLPLPVHRLAPVTGTTEPPEARLTGWRFLLARDGRPVGAAETMLTADGWAFSHVTEGPFIASTERAMLLAESLPAAYQPRLLSVPELYMLTLWLHTDLGADPESGSPLPGDLLMPLAPAPPGIAAERAVRTDALLPLLTSRVAPLGLAS</sequence>
<dbReference type="Proteomes" id="UP000268652">
    <property type="component" value="Unassembled WGS sequence"/>
</dbReference>
<protein>
    <submittedName>
        <fullName evidence="1">Uncharacterized protein</fullName>
    </submittedName>
</protein>
<dbReference type="OrthoDB" id="4540313at2"/>
<evidence type="ECO:0000313" key="1">
    <source>
        <dbReference type="EMBL" id="RKN12548.1"/>
    </source>
</evidence>
<proteinExistence type="predicted"/>
<dbReference type="Proteomes" id="UP000275024">
    <property type="component" value="Unassembled WGS sequence"/>
</dbReference>
<evidence type="ECO:0000313" key="4">
    <source>
        <dbReference type="Proteomes" id="UP000275024"/>
    </source>
</evidence>